<dbReference type="CDD" id="cd19094">
    <property type="entry name" value="AKR_Tas-like"/>
    <property type="match status" value="1"/>
</dbReference>
<dbReference type="AlphaFoldDB" id="A0A009SE24"/>
<dbReference type="InterPro" id="IPR023210">
    <property type="entry name" value="NADP_OxRdtase_dom"/>
</dbReference>
<reference evidence="6 7" key="1">
    <citation type="submission" date="2014-02" db="EMBL/GenBank/DDBJ databases">
        <title>Comparative genomics and transcriptomics to identify genetic mechanisms underlying the emergence of carbapenem resistant Acinetobacter baumannii (CRAb).</title>
        <authorList>
            <person name="Harris A.D."/>
            <person name="Johnson K.J."/>
            <person name="George J."/>
            <person name="Shefchek K."/>
            <person name="Daugherty S.C."/>
            <person name="Parankush S."/>
            <person name="Sadzewicz L."/>
            <person name="Tallon L."/>
            <person name="Sengamalay N."/>
            <person name="Hazen T.H."/>
            <person name="Rasko D.A."/>
        </authorList>
    </citation>
    <scope>NUCLEOTIDE SEQUENCE [LARGE SCALE GENOMIC DNA]</scope>
    <source>
        <strain evidence="6 7">99063</strain>
    </source>
</reference>
<evidence type="ECO:0000256" key="2">
    <source>
        <dbReference type="ARBA" id="ARBA00023002"/>
    </source>
</evidence>
<dbReference type="PRINTS" id="PR00069">
    <property type="entry name" value="ALDKETRDTASE"/>
</dbReference>
<keyword evidence="2" id="KW-0560">Oxidoreductase</keyword>
<comment type="similarity">
    <text evidence="3">Belongs to the aldo/keto reductase family. Aldo/keto reductase 2 subfamily.</text>
</comment>
<dbReference type="Gene3D" id="3.20.20.100">
    <property type="entry name" value="NADP-dependent oxidoreductase domain"/>
    <property type="match status" value="1"/>
</dbReference>
<keyword evidence="1" id="KW-0521">NADP</keyword>
<evidence type="ECO:0000313" key="6">
    <source>
        <dbReference type="EMBL" id="EXC51231.1"/>
    </source>
</evidence>
<dbReference type="PANTHER" id="PTHR43364:SF4">
    <property type="entry name" value="NAD(P)-LINKED OXIDOREDUCTASE SUPERFAMILY PROTEIN"/>
    <property type="match status" value="1"/>
</dbReference>
<gene>
    <name evidence="6" type="ORF">J529_2092</name>
</gene>
<sequence>MQFKPLGHTGINLPEICLGTMTFGEQNTQQEAFEQLNYALEHGLYFWDTAEMYSVPPKPETYGATETILGNWFAQHGQRDKVFLASKIAGPGFGGTHIREGHTKFNSEHISQAIDGSLKRLQTDYIDLYQLHWPERHTNFFGTLAYGNQQAQNDYDTTTPLEETLLALQKEINRGRIRYIGLSNETPWGTMKFLQLAENLGVSKFVSVQNPYSLLNRTYEIGMSEIAKYEGVGLLAYSPLAFGYLTGKFRNGARPANARVTLFPRFSRYSNPQSEWATEQYAQLAEKHGLSLTQLALAFIKQQFFVTSTIIGATNLDQLKENIQAFEIELSPEILQGIEAIHIQQPNPAP</sequence>
<evidence type="ECO:0000256" key="4">
    <source>
        <dbReference type="ARBA" id="ARBA00070119"/>
    </source>
</evidence>
<dbReference type="EMBL" id="JEXJ01000029">
    <property type="protein sequence ID" value="EXC51231.1"/>
    <property type="molecule type" value="Genomic_DNA"/>
</dbReference>
<protein>
    <recommendedName>
        <fullName evidence="4">Protein tas</fullName>
    </recommendedName>
</protein>
<organism evidence="6 7">
    <name type="scientific">Acinetobacter baumannii 99063</name>
    <dbReference type="NCBI Taxonomy" id="1310630"/>
    <lineage>
        <taxon>Bacteria</taxon>
        <taxon>Pseudomonadati</taxon>
        <taxon>Pseudomonadota</taxon>
        <taxon>Gammaproteobacteria</taxon>
        <taxon>Moraxellales</taxon>
        <taxon>Moraxellaceae</taxon>
        <taxon>Acinetobacter</taxon>
        <taxon>Acinetobacter calcoaceticus/baumannii complex</taxon>
    </lineage>
</organism>
<dbReference type="Pfam" id="PF00248">
    <property type="entry name" value="Aldo_ket_red"/>
    <property type="match status" value="1"/>
</dbReference>
<comment type="caution">
    <text evidence="6">The sequence shown here is derived from an EMBL/GenBank/DDBJ whole genome shotgun (WGS) entry which is preliminary data.</text>
</comment>
<evidence type="ECO:0000256" key="3">
    <source>
        <dbReference type="ARBA" id="ARBA00038157"/>
    </source>
</evidence>
<name>A0A009SE24_ACIBA</name>
<dbReference type="NCBIfam" id="NF007912">
    <property type="entry name" value="PRK10625.1"/>
    <property type="match status" value="1"/>
</dbReference>
<dbReference type="GO" id="GO:0016491">
    <property type="term" value="F:oxidoreductase activity"/>
    <property type="evidence" value="ECO:0007669"/>
    <property type="project" value="UniProtKB-KW"/>
</dbReference>
<evidence type="ECO:0000313" key="7">
    <source>
        <dbReference type="Proteomes" id="UP000020735"/>
    </source>
</evidence>
<proteinExistence type="inferred from homology"/>
<dbReference type="PATRIC" id="fig|1310630.3.peg.2052"/>
<dbReference type="InterPro" id="IPR020471">
    <property type="entry name" value="AKR"/>
</dbReference>
<evidence type="ECO:0000256" key="1">
    <source>
        <dbReference type="ARBA" id="ARBA00022857"/>
    </source>
</evidence>
<dbReference type="FunFam" id="3.20.20.100:FF:000005">
    <property type="entry name" value="NADP(H)-dependent aldo-keto reductase"/>
    <property type="match status" value="1"/>
</dbReference>
<accession>A0A009SE24</accession>
<dbReference type="PANTHER" id="PTHR43364">
    <property type="entry name" value="NADH-SPECIFIC METHYLGLYOXAL REDUCTASE-RELATED"/>
    <property type="match status" value="1"/>
</dbReference>
<dbReference type="InterPro" id="IPR036812">
    <property type="entry name" value="NAD(P)_OxRdtase_dom_sf"/>
</dbReference>
<evidence type="ECO:0000259" key="5">
    <source>
        <dbReference type="Pfam" id="PF00248"/>
    </source>
</evidence>
<dbReference type="Proteomes" id="UP000020735">
    <property type="component" value="Unassembled WGS sequence"/>
</dbReference>
<feature type="domain" description="NADP-dependent oxidoreductase" evidence="5">
    <location>
        <begin position="15"/>
        <end position="341"/>
    </location>
</feature>
<dbReference type="SUPFAM" id="SSF51430">
    <property type="entry name" value="NAD(P)-linked oxidoreductase"/>
    <property type="match status" value="1"/>
</dbReference>
<dbReference type="RefSeq" id="WP_032068396.1">
    <property type="nucleotide sequence ID" value="NZ_JEXJ01000029.1"/>
</dbReference>
<dbReference type="InterPro" id="IPR050523">
    <property type="entry name" value="AKR_Detox_Biosynth"/>
</dbReference>